<dbReference type="Proteomes" id="UP000239907">
    <property type="component" value="Unassembled WGS sequence"/>
</dbReference>
<sequence>MSEDEQIRQALHSMLEESMQRLEELTDAVFASKVNVVWNTRMRSTAGRAFWPEAKVELNPKLIAISLEEVRRTLLHELAHLLAYHRCGRRRIAPHGVEWQRACVDLGIPGERATHSLPLPRRQQQKKWRYSCPSCGDGVDRVRKMKRYVACFPCCQKFSGGMYNKKFLLVLEQIV</sequence>
<dbReference type="RefSeq" id="WP_105043393.1">
    <property type="nucleotide sequence ID" value="NZ_MQWA01000001.1"/>
</dbReference>
<evidence type="ECO:0000313" key="3">
    <source>
        <dbReference type="Proteomes" id="UP000239907"/>
    </source>
</evidence>
<name>A0A2S7U3K5_9BACT</name>
<dbReference type="OrthoDB" id="267364at2"/>
<dbReference type="GO" id="GO:0006950">
    <property type="term" value="P:response to stress"/>
    <property type="evidence" value="ECO:0007669"/>
    <property type="project" value="UniProtKB-ARBA"/>
</dbReference>
<dbReference type="PANTHER" id="PTHR38773">
    <property type="entry name" value="PROTEIN SPRT"/>
    <property type="match status" value="1"/>
</dbReference>
<protein>
    <recommendedName>
        <fullName evidence="1">SprT-like domain-containing protein</fullName>
    </recommendedName>
</protein>
<gene>
    <name evidence="2" type="ORF">BSZ32_10650</name>
</gene>
<evidence type="ECO:0000259" key="1">
    <source>
        <dbReference type="SMART" id="SM00731"/>
    </source>
</evidence>
<accession>A0A2S7U3K5</accession>
<organism evidence="2 3">
    <name type="scientific">Rubritalea profundi</name>
    <dbReference type="NCBI Taxonomy" id="1658618"/>
    <lineage>
        <taxon>Bacteria</taxon>
        <taxon>Pseudomonadati</taxon>
        <taxon>Verrucomicrobiota</taxon>
        <taxon>Verrucomicrobiia</taxon>
        <taxon>Verrucomicrobiales</taxon>
        <taxon>Rubritaleaceae</taxon>
        <taxon>Rubritalea</taxon>
    </lineage>
</organism>
<dbReference type="Pfam" id="PF10263">
    <property type="entry name" value="SprT-like"/>
    <property type="match status" value="1"/>
</dbReference>
<proteinExistence type="predicted"/>
<dbReference type="InterPro" id="IPR006640">
    <property type="entry name" value="SprT-like_domain"/>
</dbReference>
<dbReference type="PANTHER" id="PTHR38773:SF1">
    <property type="entry name" value="PROTEIN SPRT"/>
    <property type="match status" value="1"/>
</dbReference>
<dbReference type="AlphaFoldDB" id="A0A2S7U3K5"/>
<feature type="domain" description="SprT-like" evidence="1">
    <location>
        <begin position="13"/>
        <end position="161"/>
    </location>
</feature>
<keyword evidence="3" id="KW-1185">Reference proteome</keyword>
<dbReference type="SMART" id="SM00731">
    <property type="entry name" value="SprT"/>
    <property type="match status" value="1"/>
</dbReference>
<dbReference type="EMBL" id="MQWA01000001">
    <property type="protein sequence ID" value="PQJ28902.1"/>
    <property type="molecule type" value="Genomic_DNA"/>
</dbReference>
<comment type="caution">
    <text evidence="2">The sequence shown here is derived from an EMBL/GenBank/DDBJ whole genome shotgun (WGS) entry which is preliminary data.</text>
</comment>
<reference evidence="2 3" key="1">
    <citation type="submission" date="2016-12" db="EMBL/GenBank/DDBJ databases">
        <title>Study of bacterial adaptation to deep sea.</title>
        <authorList>
            <person name="Song J."/>
            <person name="Yoshizawa S."/>
            <person name="Kogure K."/>
        </authorList>
    </citation>
    <scope>NUCLEOTIDE SEQUENCE [LARGE SCALE GENOMIC DNA]</scope>
    <source>
        <strain evidence="2 3">SAORIC-165</strain>
    </source>
</reference>
<evidence type="ECO:0000313" key="2">
    <source>
        <dbReference type="EMBL" id="PQJ28902.1"/>
    </source>
</evidence>